<feature type="transmembrane region" description="Helical" evidence="6">
    <location>
        <begin position="311"/>
        <end position="332"/>
    </location>
</feature>
<dbReference type="InParanoid" id="W5N4K2"/>
<protein>
    <recommendedName>
        <fullName evidence="6">Transmembrane channel-like protein</fullName>
    </recommendedName>
</protein>
<keyword evidence="10" id="KW-1185">Reference proteome</keyword>
<evidence type="ECO:0000256" key="5">
    <source>
        <dbReference type="ARBA" id="ARBA00023136"/>
    </source>
</evidence>
<feature type="transmembrane region" description="Helical" evidence="6">
    <location>
        <begin position="502"/>
        <end position="525"/>
    </location>
</feature>
<feature type="transmembrane region" description="Helical" evidence="6">
    <location>
        <begin position="359"/>
        <end position="379"/>
    </location>
</feature>
<reference evidence="10" key="1">
    <citation type="submission" date="2011-12" db="EMBL/GenBank/DDBJ databases">
        <title>The Draft Genome of Lepisosteus oculatus.</title>
        <authorList>
            <consortium name="The Broad Institute Genome Assembly &amp; Analysis Group"/>
            <consortium name="Computational R&amp;D Group"/>
            <consortium name="and Sequencing Platform"/>
            <person name="Di Palma F."/>
            <person name="Alfoldi J."/>
            <person name="Johnson J."/>
            <person name="Berlin A."/>
            <person name="Gnerre S."/>
            <person name="Jaffe D."/>
            <person name="MacCallum I."/>
            <person name="Young S."/>
            <person name="Walker B.J."/>
            <person name="Lander E.S."/>
            <person name="Lindblad-Toh K."/>
        </authorList>
    </citation>
    <scope>NUCLEOTIDE SEQUENCE [LARGE SCALE GENOMIC DNA]</scope>
</reference>
<name>W5N4K2_LEPOC</name>
<dbReference type="eggNOG" id="ENOG502QQB2">
    <property type="taxonomic scope" value="Eukaryota"/>
</dbReference>
<keyword evidence="4 6" id="KW-1133">Transmembrane helix</keyword>
<dbReference type="Pfam" id="PF07810">
    <property type="entry name" value="TMC"/>
    <property type="match status" value="1"/>
</dbReference>
<evidence type="ECO:0000256" key="1">
    <source>
        <dbReference type="ARBA" id="ARBA00004141"/>
    </source>
</evidence>
<feature type="transmembrane region" description="Helical" evidence="6">
    <location>
        <begin position="758"/>
        <end position="775"/>
    </location>
</feature>
<feature type="transmembrane region" description="Helical" evidence="6">
    <location>
        <begin position="446"/>
        <end position="473"/>
    </location>
</feature>
<dbReference type="GO" id="GO:0008381">
    <property type="term" value="F:mechanosensitive monoatomic ion channel activity"/>
    <property type="evidence" value="ECO:0000318"/>
    <property type="project" value="GO_Central"/>
</dbReference>
<dbReference type="OMA" id="FSHTLMY"/>
<evidence type="ECO:0000313" key="9">
    <source>
        <dbReference type="Ensembl" id="ENSLOCP00000015561.1"/>
    </source>
</evidence>
<sequence length="829" mass="94613">MARKVSFSDLEEMEAAIESPLSPMDENLVHDSFSQLIEEQSHSMDEEGQEVIEMDDILGEGRDNPAYLSSPARHGRDEPGERELPVTGGARDGDPLMSEHFSAATLRVLSAMPSRTIGRNRGAIISQYYNRTLQLRRRHQSRPSIRDFSHSSRPSIRGYGVAVGEDEDALKTERLISNLKSLPASDRARTLRTMPLSLSEKSELRKLACNYKGGHSVSRSEIPCCSHIKSYFIIGLRQGWSSWLAFLRRLQLWQVALKQLGGRFGTGVLSYFVFLRTLLLFNVFLFLVNTFFLVIPQVVHRPPDVRNRSFLGLELLTGAGYFTDTVMFYGYYTNSTLNSSYSPAAGGSDEKRVPYNMPLAYFFTIGISFFITCIILVFSMSKSFGESYRIDTPHGDLAMKVFCSWDFKVIKKSSVKLQCENISTQLKELLSELALRRNKTSLLQRLAWVMVHMLAWAMCLGVTLGCVLATYYFSDYMHQDLRTRTRNVDQNSRPEGLLLQEASLLALPVVVSSINLLVPGFFNTVAWMEEFSSPSMHTYVATFRNLVLKVSLLGVLCYHWLRNIAKNPQSVNLECWETFVGQELYRFLLMDFIFTLLDTLFGEFLWKLFSQRALKRKRKPEFDIARNVLELIYGQTLAWLGVLFSPLLPAMQIIKLLLLFYIKKTSLMMNCQSPRKPWRASQMTTIFISLLCFPSFLGAAVTVTYTFWAIKPSESCGPFRGLNSMFQSGKKWAEKLKSTNPDLAWLAWVHTYLVENPLFLFIAGGIFLVVIYFHTQVVDGQRKIISLLQEQIENEGEDKKFLITKLQVIHEQKRPVSGRRLNIRSSQDS</sequence>
<keyword evidence="5 6" id="KW-0472">Membrane</keyword>
<feature type="transmembrane region" description="Helical" evidence="6">
    <location>
        <begin position="278"/>
        <end position="299"/>
    </location>
</feature>
<dbReference type="GeneTree" id="ENSGT01050000244894"/>
<evidence type="ECO:0000256" key="4">
    <source>
        <dbReference type="ARBA" id="ARBA00022989"/>
    </source>
</evidence>
<dbReference type="PANTHER" id="PTHR23302">
    <property type="entry name" value="TRANSMEMBRANE CHANNEL-RELATED"/>
    <property type="match status" value="1"/>
</dbReference>
<dbReference type="Bgee" id="ENSLOCG00000012634">
    <property type="expression patterns" value="Expressed in zone of skin and 13 other cell types or tissues"/>
</dbReference>
<evidence type="ECO:0000259" key="8">
    <source>
        <dbReference type="Pfam" id="PF07810"/>
    </source>
</evidence>
<dbReference type="Proteomes" id="UP000018468">
    <property type="component" value="Linkage group LG10"/>
</dbReference>
<dbReference type="RefSeq" id="XP_015211916.1">
    <property type="nucleotide sequence ID" value="XM_015356430.1"/>
</dbReference>
<reference evidence="9" key="2">
    <citation type="submission" date="2025-08" db="UniProtKB">
        <authorList>
            <consortium name="Ensembl"/>
        </authorList>
    </citation>
    <scope>IDENTIFICATION</scope>
</reference>
<feature type="transmembrane region" description="Helical" evidence="6">
    <location>
        <begin position="585"/>
        <end position="606"/>
    </location>
</feature>
<evidence type="ECO:0000256" key="3">
    <source>
        <dbReference type="ARBA" id="ARBA00022692"/>
    </source>
</evidence>
<evidence type="ECO:0000256" key="6">
    <source>
        <dbReference type="RuleBase" id="RU310713"/>
    </source>
</evidence>
<dbReference type="HOGENOM" id="CLU_013958_0_2_1"/>
<evidence type="ECO:0000313" key="10">
    <source>
        <dbReference type="Proteomes" id="UP000018468"/>
    </source>
</evidence>
<reference evidence="9" key="3">
    <citation type="submission" date="2025-09" db="UniProtKB">
        <authorList>
            <consortium name="Ensembl"/>
        </authorList>
    </citation>
    <scope>IDENTIFICATION</scope>
</reference>
<dbReference type="PANTHER" id="PTHR23302:SF4">
    <property type="entry name" value="TRANSMEMBRANE CHANNEL-LIKE PROTEIN 6"/>
    <property type="match status" value="1"/>
</dbReference>
<feature type="transmembrane region" description="Helical" evidence="6">
    <location>
        <begin position="683"/>
        <end position="710"/>
    </location>
</feature>
<feature type="compositionally biased region" description="Basic and acidic residues" evidence="7">
    <location>
        <begin position="74"/>
        <end position="84"/>
    </location>
</feature>
<evidence type="ECO:0000256" key="7">
    <source>
        <dbReference type="SAM" id="MobiDB-lite"/>
    </source>
</evidence>
<dbReference type="InterPro" id="IPR012496">
    <property type="entry name" value="TMC_dom"/>
</dbReference>
<feature type="region of interest" description="Disordered" evidence="7">
    <location>
        <begin position="60"/>
        <end position="95"/>
    </location>
</feature>
<dbReference type="RefSeq" id="XP_015211917.1">
    <property type="nucleotide sequence ID" value="XM_015356431.1"/>
</dbReference>
<feature type="domain" description="TMC" evidence="8">
    <location>
        <begin position="575"/>
        <end position="681"/>
    </location>
</feature>
<dbReference type="Ensembl" id="ENSLOCT00000015590.1">
    <property type="protein sequence ID" value="ENSLOCP00000015561.1"/>
    <property type="gene ID" value="ENSLOCG00000012634.1"/>
</dbReference>
<dbReference type="InterPro" id="IPR038900">
    <property type="entry name" value="TMC"/>
</dbReference>
<dbReference type="RefSeq" id="XP_006635470.1">
    <property type="nucleotide sequence ID" value="XM_006635407.2"/>
</dbReference>
<organism evidence="9 10">
    <name type="scientific">Lepisosteus oculatus</name>
    <name type="common">Spotted gar</name>
    <dbReference type="NCBI Taxonomy" id="7918"/>
    <lineage>
        <taxon>Eukaryota</taxon>
        <taxon>Metazoa</taxon>
        <taxon>Chordata</taxon>
        <taxon>Craniata</taxon>
        <taxon>Vertebrata</taxon>
        <taxon>Euteleostomi</taxon>
        <taxon>Actinopterygii</taxon>
        <taxon>Neopterygii</taxon>
        <taxon>Holostei</taxon>
        <taxon>Semionotiformes</taxon>
        <taxon>Lepisosteidae</taxon>
        <taxon>Lepisosteus</taxon>
    </lineage>
</organism>
<dbReference type="STRING" id="7918.ENSLOCP00000015561"/>
<keyword evidence="3 6" id="KW-0812">Transmembrane</keyword>
<evidence type="ECO:0000256" key="2">
    <source>
        <dbReference type="ARBA" id="ARBA00006510"/>
    </source>
</evidence>
<dbReference type="EMBL" id="AHAT01000353">
    <property type="status" value="NOT_ANNOTATED_CDS"/>
    <property type="molecule type" value="Genomic_DNA"/>
</dbReference>
<proteinExistence type="inferred from homology"/>
<feature type="transmembrane region" description="Helical" evidence="6">
    <location>
        <begin position="546"/>
        <end position="565"/>
    </location>
</feature>
<dbReference type="OrthoDB" id="1936208at2759"/>
<dbReference type="CTD" id="436978"/>
<dbReference type="KEGG" id="loc:102688460"/>
<comment type="subcellular location">
    <subcellularLocation>
        <location evidence="1 6">Membrane</location>
        <topology evidence="1 6">Multi-pass membrane protein</topology>
    </subcellularLocation>
</comment>
<dbReference type="GO" id="GO:0005886">
    <property type="term" value="C:plasma membrane"/>
    <property type="evidence" value="ECO:0007669"/>
    <property type="project" value="InterPro"/>
</dbReference>
<feature type="region of interest" description="Disordered" evidence="7">
    <location>
        <begin position="1"/>
        <end position="26"/>
    </location>
</feature>
<dbReference type="GeneID" id="102688460"/>
<accession>W5N4K2</accession>
<comment type="similarity">
    <text evidence="2 6">Belongs to the TMC family.</text>
</comment>
<dbReference type="AlphaFoldDB" id="W5N4K2"/>